<evidence type="ECO:0000256" key="1">
    <source>
        <dbReference type="ARBA" id="ARBA00023163"/>
    </source>
</evidence>
<feature type="region of interest" description="Disordered" evidence="2">
    <location>
        <begin position="68"/>
        <end position="96"/>
    </location>
</feature>
<dbReference type="RefSeq" id="WP_379879213.1">
    <property type="nucleotide sequence ID" value="NZ_JBHPON010000001.1"/>
</dbReference>
<accession>A0ABW1KXV7</accession>
<proteinExistence type="predicted"/>
<keyword evidence="5" id="KW-1185">Reference proteome</keyword>
<dbReference type="InterPro" id="IPR007759">
    <property type="entry name" value="Asxl_HARE-HTH"/>
</dbReference>
<sequence length="327" mass="38032">MSDTIHSRLKQQRIDDLRAKIDARKRERDRIRADLTAIQLEMTAQITDADDDIIAWDKKLAALEDRAPEEVPAARAPFASRVPSDAPQGPYSNGYSQPQALEAELKASPPREPLHYKELWRRIAAKGFRTEAEKPEDIVRQNLRKRAMAPWSPVFEERKGYFALIDWYSDEELKRYGINKDVKEDNGMTRRMTRTAEGIQAVRERGARWGGVPAFTAESWEWASRYWRDHPELSDHKMAEVMAEQYKGAGKKKLSWGTFRKWKQQLMAGEPYHWPQWAEDHPDVVMYPPIREEAEAPKEDMLSDHAPKRPTLVYDHEEGVVRDIRKA</sequence>
<feature type="compositionally biased region" description="Low complexity" evidence="2">
    <location>
        <begin position="70"/>
        <end position="79"/>
    </location>
</feature>
<evidence type="ECO:0000256" key="2">
    <source>
        <dbReference type="SAM" id="MobiDB-lite"/>
    </source>
</evidence>
<dbReference type="Proteomes" id="UP001596116">
    <property type="component" value="Unassembled WGS sequence"/>
</dbReference>
<reference evidence="4 5" key="1">
    <citation type="submission" date="2024-09" db="EMBL/GenBank/DDBJ databases">
        <authorList>
            <person name="Zhang Z.-H."/>
        </authorList>
    </citation>
    <scope>NUCLEOTIDE SEQUENCE [LARGE SCALE GENOMIC DNA]</scope>
    <source>
        <strain evidence="4 5">HHTR114</strain>
    </source>
</reference>
<evidence type="ECO:0000313" key="5">
    <source>
        <dbReference type="Proteomes" id="UP001596116"/>
    </source>
</evidence>
<keyword evidence="1" id="KW-0804">Transcription</keyword>
<organism evidence="4 5">
    <name type="scientific">Hyphococcus aureus</name>
    <dbReference type="NCBI Taxonomy" id="2666033"/>
    <lineage>
        <taxon>Bacteria</taxon>
        <taxon>Pseudomonadati</taxon>
        <taxon>Pseudomonadota</taxon>
        <taxon>Alphaproteobacteria</taxon>
        <taxon>Parvularculales</taxon>
        <taxon>Parvularculaceae</taxon>
        <taxon>Hyphococcus</taxon>
    </lineage>
</organism>
<dbReference type="PROSITE" id="PS51913">
    <property type="entry name" value="HTH_HARE"/>
    <property type="match status" value="1"/>
</dbReference>
<evidence type="ECO:0000313" key="4">
    <source>
        <dbReference type="EMBL" id="MFC6035466.1"/>
    </source>
</evidence>
<protein>
    <recommendedName>
        <fullName evidence="3">HTH HARE-type domain-containing protein</fullName>
    </recommendedName>
</protein>
<name>A0ABW1KXV7_9PROT</name>
<evidence type="ECO:0000259" key="3">
    <source>
        <dbReference type="PROSITE" id="PS51913"/>
    </source>
</evidence>
<dbReference type="EMBL" id="JBHPON010000001">
    <property type="protein sequence ID" value="MFC6035466.1"/>
    <property type="molecule type" value="Genomic_DNA"/>
</dbReference>
<feature type="domain" description="HTH HARE-type" evidence="3">
    <location>
        <begin position="95"/>
        <end position="167"/>
    </location>
</feature>
<gene>
    <name evidence="4" type="ORF">ACFMB1_07930</name>
</gene>
<comment type="caution">
    <text evidence="4">The sequence shown here is derived from an EMBL/GenBank/DDBJ whole genome shotgun (WGS) entry which is preliminary data.</text>
</comment>